<accession>A0ABY5X3X0</accession>
<name>A0ABY5X3X0_ERWPY</name>
<reference evidence="2" key="1">
    <citation type="submission" date="2022-07" db="EMBL/GenBank/DDBJ databases">
        <title>Genetic diversity of Erwinia pyrifoliae.</title>
        <authorList>
            <person name="Park D.S."/>
            <person name="Ham H."/>
        </authorList>
    </citation>
    <scope>NUCLEOTIDE SEQUENCE</scope>
    <source>
        <strain evidence="2">CP201486</strain>
    </source>
</reference>
<dbReference type="RefSeq" id="WP_259825659.1">
    <property type="nucleotide sequence ID" value="NZ_CP103445.1"/>
</dbReference>
<feature type="compositionally biased region" description="Polar residues" evidence="1">
    <location>
        <begin position="34"/>
        <end position="57"/>
    </location>
</feature>
<evidence type="ECO:0000313" key="3">
    <source>
        <dbReference type="Proteomes" id="UP001058553"/>
    </source>
</evidence>
<keyword evidence="3" id="KW-1185">Reference proteome</keyword>
<evidence type="ECO:0000256" key="1">
    <source>
        <dbReference type="SAM" id="MobiDB-lite"/>
    </source>
</evidence>
<feature type="region of interest" description="Disordered" evidence="1">
    <location>
        <begin position="12"/>
        <end position="57"/>
    </location>
</feature>
<organism evidence="2 3">
    <name type="scientific">Erwinia pyrifoliae</name>
    <dbReference type="NCBI Taxonomy" id="79967"/>
    <lineage>
        <taxon>Bacteria</taxon>
        <taxon>Pseudomonadati</taxon>
        <taxon>Pseudomonadota</taxon>
        <taxon>Gammaproteobacteria</taxon>
        <taxon>Enterobacterales</taxon>
        <taxon>Erwiniaceae</taxon>
        <taxon>Erwinia</taxon>
    </lineage>
</organism>
<protein>
    <submittedName>
        <fullName evidence="2">Uncharacterized protein</fullName>
    </submittedName>
</protein>
<sequence>MKVVSWVANARKYSSDSERVSQLPKSTPDKKQSVKNVQPHQSVNRNSDAHQLNAQNNIDSAKLRANELFTAPPTVRTDSTVDNKIEKSFAECLQDLIRWQNNNLRRM</sequence>
<evidence type="ECO:0000313" key="2">
    <source>
        <dbReference type="EMBL" id="UWS32086.1"/>
    </source>
</evidence>
<dbReference type="Proteomes" id="UP001058553">
    <property type="component" value="Chromosome"/>
</dbReference>
<proteinExistence type="predicted"/>
<gene>
    <name evidence="2" type="ORF">NYP84_10420</name>
</gene>
<dbReference type="EMBL" id="CP103445">
    <property type="protein sequence ID" value="UWS32086.1"/>
    <property type="molecule type" value="Genomic_DNA"/>
</dbReference>